<dbReference type="PANTHER" id="PTHR35399:SF4">
    <property type="entry name" value="MEMBRANE PROTEIN"/>
    <property type="match status" value="1"/>
</dbReference>
<gene>
    <name evidence="1" type="ORF">Afil01_39700</name>
</gene>
<dbReference type="InterPro" id="IPR011659">
    <property type="entry name" value="WD40"/>
</dbReference>
<reference evidence="1" key="1">
    <citation type="submission" date="2023-03" db="EMBL/GenBank/DDBJ databases">
        <title>Actinorhabdospora filicis NBRC 111898.</title>
        <authorList>
            <person name="Ichikawa N."/>
            <person name="Sato H."/>
            <person name="Tonouchi N."/>
        </authorList>
    </citation>
    <scope>NUCLEOTIDE SEQUENCE</scope>
    <source>
        <strain evidence="1">NBRC 111898</strain>
    </source>
</reference>
<dbReference type="EMBL" id="BSTX01000002">
    <property type="protein sequence ID" value="GLZ79163.1"/>
    <property type="molecule type" value="Genomic_DNA"/>
</dbReference>
<organism evidence="1 2">
    <name type="scientific">Actinorhabdospora filicis</name>
    <dbReference type="NCBI Taxonomy" id="1785913"/>
    <lineage>
        <taxon>Bacteria</taxon>
        <taxon>Bacillati</taxon>
        <taxon>Actinomycetota</taxon>
        <taxon>Actinomycetes</taxon>
        <taxon>Micromonosporales</taxon>
        <taxon>Micromonosporaceae</taxon>
        <taxon>Actinorhabdospora</taxon>
    </lineage>
</organism>
<dbReference type="InterPro" id="IPR006311">
    <property type="entry name" value="TAT_signal"/>
</dbReference>
<keyword evidence="2" id="KW-1185">Reference proteome</keyword>
<dbReference type="RefSeq" id="WP_285664286.1">
    <property type="nucleotide sequence ID" value="NZ_BSTX01000002.1"/>
</dbReference>
<evidence type="ECO:0008006" key="3">
    <source>
        <dbReference type="Google" id="ProtNLM"/>
    </source>
</evidence>
<evidence type="ECO:0000313" key="2">
    <source>
        <dbReference type="Proteomes" id="UP001165079"/>
    </source>
</evidence>
<evidence type="ECO:0000313" key="1">
    <source>
        <dbReference type="EMBL" id="GLZ79163.1"/>
    </source>
</evidence>
<dbReference type="PANTHER" id="PTHR35399">
    <property type="entry name" value="SLR8030 PROTEIN"/>
    <property type="match status" value="1"/>
</dbReference>
<dbReference type="SUPFAM" id="SSF63825">
    <property type="entry name" value="YWTD domain"/>
    <property type="match status" value="1"/>
</dbReference>
<proteinExistence type="predicted"/>
<dbReference type="Pfam" id="PF05787">
    <property type="entry name" value="PhoX"/>
    <property type="match status" value="1"/>
</dbReference>
<dbReference type="InterPro" id="IPR008557">
    <property type="entry name" value="PhoX"/>
</dbReference>
<accession>A0A9W6WAM7</accession>
<dbReference type="Proteomes" id="UP001165079">
    <property type="component" value="Unassembled WGS sequence"/>
</dbReference>
<dbReference type="Pfam" id="PF07676">
    <property type="entry name" value="PD40"/>
    <property type="match status" value="1"/>
</dbReference>
<comment type="caution">
    <text evidence="1">The sequence shown here is derived from an EMBL/GenBank/DDBJ whole genome shotgun (WGS) entry which is preliminary data.</text>
</comment>
<protein>
    <recommendedName>
        <fullName evidence="3">WD40 repeat protein</fullName>
    </recommendedName>
</protein>
<sequence>MDRRVFLRTAVVTTAATALTGSLWQRAAAGKSTLTTPYGPLREPDANAIALPEGFTSRVVARSGKRGWHPAPDGGACFPDGEGWIYVSNSEVPDGGASAIRFTPEGEIDDVYRVLSGTTLNCAGGATPWGTWLSCEETTGGRVYETDPRGEKSAEQRPAMGRFRHEAAACDPDLKAVYLTEDEPDGCFYRFTPDSWGDLSTGRLDVLCENQVWREVPDPLVGRKGTQTRHQLDDAVHFDGGEGCHYADGVCYFTTKGDNSVWAYRTGDASVAAIYRGGGSLSGVDNLTGTAGGDLYVAEDGGNMEINIITADGIVAPVLRVRGHDRSEITGPAFSPDGTRLYFSSQRGEKGDKWGSEGVTFEVTGPFRR</sequence>
<dbReference type="PROSITE" id="PS51318">
    <property type="entry name" value="TAT"/>
    <property type="match status" value="1"/>
</dbReference>
<dbReference type="AlphaFoldDB" id="A0A9W6WAM7"/>
<dbReference type="InterPro" id="IPR011042">
    <property type="entry name" value="6-blade_b-propeller_TolB-like"/>
</dbReference>
<dbReference type="Gene3D" id="2.120.10.30">
    <property type="entry name" value="TolB, C-terminal domain"/>
    <property type="match status" value="1"/>
</dbReference>
<name>A0A9W6WAM7_9ACTN</name>